<dbReference type="AlphaFoldDB" id="A0A6J4RPY1"/>
<feature type="compositionally biased region" description="Pro residues" evidence="1">
    <location>
        <begin position="73"/>
        <end position="87"/>
    </location>
</feature>
<accession>A0A6J4RPY1</accession>
<evidence type="ECO:0000256" key="1">
    <source>
        <dbReference type="SAM" id="MobiDB-lite"/>
    </source>
</evidence>
<feature type="non-terminal residue" evidence="2">
    <location>
        <position position="1"/>
    </location>
</feature>
<keyword evidence="2" id="KW-0067">ATP-binding</keyword>
<feature type="compositionally biased region" description="Basic and acidic residues" evidence="1">
    <location>
        <begin position="247"/>
        <end position="261"/>
    </location>
</feature>
<organism evidence="2">
    <name type="scientific">uncultured Solirubrobacteraceae bacterium</name>
    <dbReference type="NCBI Taxonomy" id="1162706"/>
    <lineage>
        <taxon>Bacteria</taxon>
        <taxon>Bacillati</taxon>
        <taxon>Actinomycetota</taxon>
        <taxon>Thermoleophilia</taxon>
        <taxon>Solirubrobacterales</taxon>
        <taxon>Solirubrobacteraceae</taxon>
        <taxon>environmental samples</taxon>
    </lineage>
</organism>
<dbReference type="EMBL" id="CADCVJ010000103">
    <property type="protein sequence ID" value="CAA9471995.1"/>
    <property type="molecule type" value="Genomic_DNA"/>
</dbReference>
<gene>
    <name evidence="2" type="ORF">AVDCRST_MAG38-1365</name>
</gene>
<feature type="compositionally biased region" description="Basic and acidic residues" evidence="1">
    <location>
        <begin position="90"/>
        <end position="100"/>
    </location>
</feature>
<feature type="compositionally biased region" description="Basic residues" evidence="1">
    <location>
        <begin position="158"/>
        <end position="173"/>
    </location>
</feature>
<feature type="compositionally biased region" description="Basic residues" evidence="1">
    <location>
        <begin position="230"/>
        <end position="246"/>
    </location>
</feature>
<name>A0A6J4RPY1_9ACTN</name>
<keyword evidence="2" id="KW-0547">Nucleotide-binding</keyword>
<feature type="compositionally biased region" description="Gly residues" evidence="1">
    <location>
        <begin position="179"/>
        <end position="188"/>
    </location>
</feature>
<reference evidence="2" key="1">
    <citation type="submission" date="2020-02" db="EMBL/GenBank/DDBJ databases">
        <authorList>
            <person name="Meier V. D."/>
        </authorList>
    </citation>
    <scope>NUCLEOTIDE SEQUENCE</scope>
    <source>
        <strain evidence="2">AVDCRST_MAG38</strain>
    </source>
</reference>
<sequence length="261" mass="28781">SGGRVPALDRGGPAGGVDRPADDRPRAAAHAGSPARVLRAGDEDPGGGPARPRRPDRSRRPPGRRLLGRHAAPPRPRAGARPPPAGPLPRRADDRPRSDQPQRPVARGARAQRRGHHGVPDDAVPRGGRAARRPRGDHRPRAPRRRGDARRPQGPCRLSHRARGALRRRRRAARPGGARRAGGAGGRGARPLHAGGRPRRRRQYCDRSGDPGARRLGRHRRLGRSPVPIARRRLRRRHRLAPRGCRRLADRRRDGHPDRRM</sequence>
<protein>
    <submittedName>
        <fullName evidence="2">Efflux ABC transporter, ATP-binding protein</fullName>
    </submittedName>
</protein>
<feature type="non-terminal residue" evidence="2">
    <location>
        <position position="261"/>
    </location>
</feature>
<feature type="region of interest" description="Disordered" evidence="1">
    <location>
        <begin position="1"/>
        <end position="261"/>
    </location>
</feature>
<proteinExistence type="predicted"/>
<feature type="compositionally biased region" description="Basic and acidic residues" evidence="1">
    <location>
        <begin position="203"/>
        <end position="213"/>
    </location>
</feature>
<dbReference type="GO" id="GO:0005524">
    <property type="term" value="F:ATP binding"/>
    <property type="evidence" value="ECO:0007669"/>
    <property type="project" value="UniProtKB-KW"/>
</dbReference>
<evidence type="ECO:0000313" key="2">
    <source>
        <dbReference type="EMBL" id="CAA9471995.1"/>
    </source>
</evidence>
<feature type="compositionally biased region" description="Basic and acidic residues" evidence="1">
    <location>
        <begin position="137"/>
        <end position="151"/>
    </location>
</feature>